<accession>A0ABS0D0X4</accession>
<dbReference type="Proteomes" id="UP000702209">
    <property type="component" value="Unassembled WGS sequence"/>
</dbReference>
<keyword evidence="2" id="KW-1185">Reference proteome</keyword>
<reference evidence="1 2" key="1">
    <citation type="submission" date="2020-10" db="EMBL/GenBank/DDBJ databases">
        <title>Identification of Nocardia species via Next-generation sequencing and recognition of intraspecies genetic diversity.</title>
        <authorList>
            <person name="Li P."/>
            <person name="Li P."/>
            <person name="Lu B."/>
        </authorList>
    </citation>
    <scope>NUCLEOTIDE SEQUENCE [LARGE SCALE GENOMIC DNA]</scope>
    <source>
        <strain evidence="1 2">BJ06-0157</strain>
    </source>
</reference>
<sequence>MGRVTEDGRHEGVVVHIFADGWYGSGWSGGPTVTERGDGTELDVSEWQTRSWDEVVAFRAICTDCSDSRYRRCWSGPEWTRVTTEAEQDAAHQRVYAPGPWGLSEDAQDLIMRSWEQHIAPFRGTYPVELAAAEVTAAQARLTEAVRQARADGASWDAIGKAAGMSRQAAHERWAR</sequence>
<evidence type="ECO:0000313" key="2">
    <source>
        <dbReference type="Proteomes" id="UP000702209"/>
    </source>
</evidence>
<dbReference type="RefSeq" id="WP_195132873.1">
    <property type="nucleotide sequence ID" value="NZ_JADLQX010000030.1"/>
</dbReference>
<protein>
    <submittedName>
        <fullName evidence="1">Uncharacterized protein</fullName>
    </submittedName>
</protein>
<proteinExistence type="predicted"/>
<dbReference type="EMBL" id="JADLQX010000030">
    <property type="protein sequence ID" value="MBF6301652.1"/>
    <property type="molecule type" value="Genomic_DNA"/>
</dbReference>
<gene>
    <name evidence="1" type="ORF">IU459_29540</name>
</gene>
<name>A0ABS0D0X4_9NOCA</name>
<evidence type="ECO:0000313" key="1">
    <source>
        <dbReference type="EMBL" id="MBF6301652.1"/>
    </source>
</evidence>
<organism evidence="1 2">
    <name type="scientific">Nocardia amamiensis</name>
    <dbReference type="NCBI Taxonomy" id="404578"/>
    <lineage>
        <taxon>Bacteria</taxon>
        <taxon>Bacillati</taxon>
        <taxon>Actinomycetota</taxon>
        <taxon>Actinomycetes</taxon>
        <taxon>Mycobacteriales</taxon>
        <taxon>Nocardiaceae</taxon>
        <taxon>Nocardia</taxon>
    </lineage>
</organism>
<comment type="caution">
    <text evidence="1">The sequence shown here is derived from an EMBL/GenBank/DDBJ whole genome shotgun (WGS) entry which is preliminary data.</text>
</comment>